<gene>
    <name evidence="1" type="ORF">Hamer_G006751</name>
</gene>
<proteinExistence type="predicted"/>
<evidence type="ECO:0000313" key="2">
    <source>
        <dbReference type="Proteomes" id="UP000747542"/>
    </source>
</evidence>
<evidence type="ECO:0000313" key="1">
    <source>
        <dbReference type="EMBL" id="KAG7156749.1"/>
    </source>
</evidence>
<dbReference type="EMBL" id="JAHLQT010039062">
    <property type="protein sequence ID" value="KAG7156749.1"/>
    <property type="molecule type" value="Genomic_DNA"/>
</dbReference>
<dbReference type="Gene3D" id="3.30.420.10">
    <property type="entry name" value="Ribonuclease H-like superfamily/Ribonuclease H"/>
    <property type="match status" value="1"/>
</dbReference>
<keyword evidence="2" id="KW-1185">Reference proteome</keyword>
<dbReference type="InterPro" id="IPR036397">
    <property type="entry name" value="RNaseH_sf"/>
</dbReference>
<sequence>MVRRHQIPQRVHKSTGLADRPEVINKRRAIIGMRDAGKTMAAIARATGLNIKTVTKWIRSHLNECGIRCCIPAKKEKLTQANKESRLEFPRHYTQDVHDEHFWNSVIWTDEQSFMTTVANTRVCWQPLNTRYAAPNILGLRRSGRCSRSQAAIVNHAIAEWENLRRLPNYCQRLVDSVSERLNTIIEANGGWGKY</sequence>
<dbReference type="Proteomes" id="UP000747542">
    <property type="component" value="Unassembled WGS sequence"/>
</dbReference>
<dbReference type="GO" id="GO:0003676">
    <property type="term" value="F:nucleic acid binding"/>
    <property type="evidence" value="ECO:0007669"/>
    <property type="project" value="InterPro"/>
</dbReference>
<reference evidence="1" key="1">
    <citation type="journal article" date="2021" name="Sci. Adv.">
        <title>The American lobster genome reveals insights on longevity, neural, and immune adaptations.</title>
        <authorList>
            <person name="Polinski J.M."/>
            <person name="Zimin A.V."/>
            <person name="Clark K.F."/>
            <person name="Kohn A.B."/>
            <person name="Sadowski N."/>
            <person name="Timp W."/>
            <person name="Ptitsyn A."/>
            <person name="Khanna P."/>
            <person name="Romanova D.Y."/>
            <person name="Williams P."/>
            <person name="Greenwood S.J."/>
            <person name="Moroz L.L."/>
            <person name="Walt D.R."/>
            <person name="Bodnar A.G."/>
        </authorList>
    </citation>
    <scope>NUCLEOTIDE SEQUENCE</scope>
    <source>
        <strain evidence="1">GMGI-L3</strain>
    </source>
</reference>
<comment type="caution">
    <text evidence="1">The sequence shown here is derived from an EMBL/GenBank/DDBJ whole genome shotgun (WGS) entry which is preliminary data.</text>
</comment>
<accession>A0A8J5JHR9</accession>
<name>A0A8J5JHR9_HOMAM</name>
<protein>
    <submittedName>
        <fullName evidence="1">Putative Transposase-containing protein 29</fullName>
    </submittedName>
</protein>
<dbReference type="AlphaFoldDB" id="A0A8J5JHR9"/>
<organism evidence="1 2">
    <name type="scientific">Homarus americanus</name>
    <name type="common">American lobster</name>
    <dbReference type="NCBI Taxonomy" id="6706"/>
    <lineage>
        <taxon>Eukaryota</taxon>
        <taxon>Metazoa</taxon>
        <taxon>Ecdysozoa</taxon>
        <taxon>Arthropoda</taxon>
        <taxon>Crustacea</taxon>
        <taxon>Multicrustacea</taxon>
        <taxon>Malacostraca</taxon>
        <taxon>Eumalacostraca</taxon>
        <taxon>Eucarida</taxon>
        <taxon>Decapoda</taxon>
        <taxon>Pleocyemata</taxon>
        <taxon>Astacidea</taxon>
        <taxon>Nephropoidea</taxon>
        <taxon>Nephropidae</taxon>
        <taxon>Homarus</taxon>
    </lineage>
</organism>